<reference evidence="2" key="1">
    <citation type="submission" date="2025-08" db="UniProtKB">
        <authorList>
            <consortium name="RefSeq"/>
        </authorList>
    </citation>
    <scope>IDENTIFICATION</scope>
    <source>
        <tissue evidence="2">Fruit stalk</tissue>
    </source>
</reference>
<dbReference type="AlphaFoldDB" id="A0A6P5YQA7"/>
<sequence length="92" mass="9996">CIELAGVATEFMFYGYAEEGLADITKLDVLLKGLGFTQKKEDSQVTWSVLNTILLLRSHEVAQAKLAEAISLGKSVGSCIHIIENNINDADI</sequence>
<dbReference type="GeneID" id="111293808"/>
<gene>
    <name evidence="2" type="primary">LOC111293808</name>
</gene>
<proteinExistence type="predicted"/>
<evidence type="ECO:0000313" key="2">
    <source>
        <dbReference type="RefSeq" id="XP_022742502.1"/>
    </source>
</evidence>
<organism evidence="1 2">
    <name type="scientific">Durio zibethinus</name>
    <name type="common">Durian</name>
    <dbReference type="NCBI Taxonomy" id="66656"/>
    <lineage>
        <taxon>Eukaryota</taxon>
        <taxon>Viridiplantae</taxon>
        <taxon>Streptophyta</taxon>
        <taxon>Embryophyta</taxon>
        <taxon>Tracheophyta</taxon>
        <taxon>Spermatophyta</taxon>
        <taxon>Magnoliopsida</taxon>
        <taxon>eudicotyledons</taxon>
        <taxon>Gunneridae</taxon>
        <taxon>Pentapetalae</taxon>
        <taxon>rosids</taxon>
        <taxon>malvids</taxon>
        <taxon>Malvales</taxon>
        <taxon>Malvaceae</taxon>
        <taxon>Helicteroideae</taxon>
        <taxon>Durio</taxon>
    </lineage>
</organism>
<dbReference type="PANTHER" id="PTHR33471">
    <property type="entry name" value="ATP-DEPENDENT ZINC METALLOPROTEASE-RELATED"/>
    <property type="match status" value="1"/>
</dbReference>
<dbReference type="OrthoDB" id="66620at2759"/>
<dbReference type="Proteomes" id="UP000515121">
    <property type="component" value="Unplaced"/>
</dbReference>
<dbReference type="PANTHER" id="PTHR33471:SF1">
    <property type="entry name" value="OS01G0382700 PROTEIN"/>
    <property type="match status" value="1"/>
</dbReference>
<dbReference type="RefSeq" id="XP_022742502.1">
    <property type="nucleotide sequence ID" value="XM_022886767.1"/>
</dbReference>
<protein>
    <submittedName>
        <fullName evidence="2">Uncharacterized protein LOC111293808</fullName>
    </submittedName>
</protein>
<feature type="non-terminal residue" evidence="2">
    <location>
        <position position="1"/>
    </location>
</feature>
<keyword evidence="1" id="KW-1185">Reference proteome</keyword>
<dbReference type="KEGG" id="dzi:111293808"/>
<evidence type="ECO:0000313" key="1">
    <source>
        <dbReference type="Proteomes" id="UP000515121"/>
    </source>
</evidence>
<accession>A0A6P5YQA7</accession>
<name>A0A6P5YQA7_DURZI</name>